<dbReference type="Gene3D" id="3.40.190.10">
    <property type="entry name" value="Periplasmic binding protein-like II"/>
    <property type="match status" value="2"/>
</dbReference>
<evidence type="ECO:0000256" key="2">
    <source>
        <dbReference type="ARBA" id="ARBA00022729"/>
    </source>
</evidence>
<keyword evidence="2" id="KW-0732">Signal</keyword>
<dbReference type="GO" id="GO:0030288">
    <property type="term" value="C:outer membrane-bounded periplasmic space"/>
    <property type="evidence" value="ECO:0007669"/>
    <property type="project" value="TreeGrafter"/>
</dbReference>
<dbReference type="PROSITE" id="PS51257">
    <property type="entry name" value="PROKAR_LIPOPROTEIN"/>
    <property type="match status" value="1"/>
</dbReference>
<dbReference type="SUPFAM" id="SSF53850">
    <property type="entry name" value="Periplasmic binding protein-like II"/>
    <property type="match status" value="1"/>
</dbReference>
<dbReference type="PIRSF" id="PIRSF002825">
    <property type="entry name" value="CfbpA"/>
    <property type="match status" value="1"/>
</dbReference>
<evidence type="ECO:0000313" key="3">
    <source>
        <dbReference type="EMBL" id="CAB4633855.1"/>
    </source>
</evidence>
<dbReference type="PANTHER" id="PTHR30006:SF15">
    <property type="entry name" value="IRON-UTILIZATION PERIPLASMIC PROTEIN"/>
    <property type="match status" value="1"/>
</dbReference>
<gene>
    <name evidence="3" type="ORF">UFOPK2131_00472</name>
</gene>
<proteinExistence type="inferred from homology"/>
<name>A0A6J6JB47_9ZZZZ</name>
<evidence type="ECO:0000256" key="1">
    <source>
        <dbReference type="ARBA" id="ARBA00008520"/>
    </source>
</evidence>
<dbReference type="InterPro" id="IPR026045">
    <property type="entry name" value="Ferric-bd"/>
</dbReference>
<dbReference type="CDD" id="cd13543">
    <property type="entry name" value="PBP2_Fbp"/>
    <property type="match status" value="1"/>
</dbReference>
<dbReference type="PANTHER" id="PTHR30006">
    <property type="entry name" value="THIAMINE-BINDING PERIPLASMIC PROTEIN-RELATED"/>
    <property type="match status" value="1"/>
</dbReference>
<dbReference type="Pfam" id="PF13343">
    <property type="entry name" value="SBP_bac_6"/>
    <property type="match status" value="1"/>
</dbReference>
<reference evidence="3" key="1">
    <citation type="submission" date="2020-05" db="EMBL/GenBank/DDBJ databases">
        <authorList>
            <person name="Chiriac C."/>
            <person name="Salcher M."/>
            <person name="Ghai R."/>
            <person name="Kavagutti S V."/>
        </authorList>
    </citation>
    <scope>NUCLEOTIDE SEQUENCE</scope>
</reference>
<comment type="similarity">
    <text evidence="1">Belongs to the bacterial solute-binding protein 1 family.</text>
</comment>
<protein>
    <submittedName>
        <fullName evidence="3">Unannotated protein</fullName>
    </submittedName>
</protein>
<dbReference type="EMBL" id="CAEZVT010000037">
    <property type="protein sequence ID" value="CAB4633855.1"/>
    <property type="molecule type" value="Genomic_DNA"/>
</dbReference>
<dbReference type="AlphaFoldDB" id="A0A6J6JB47"/>
<sequence>MNFVRTRLAPLALALAAIVSLGACASETPGSSSGESITIYSGRSEDLISELLETFTAETGIDVEVRYGDSAELAAQILEEGSNVRADVFFSQDAGALGALSNEGVLKQLPSETLNLVSAEYRSDSGQWVGVTGRGRVMAFDPEKISTLPKSYMDLTMPEWKGRIGIAPSNASFQAFVTAIRVLDGDQAASEFLNGMKANAVLFEKNSQILQAVEDGVIELGLINHYYWFELAEETGVTDMRSEVAWFQAGDAGNLINVAGVGVLSDNPAANEFAKWLLGKTAQQYFVEKTAEYSLIGLAPMYGIKPITEVESPTFDLSDLATLSVTLELIRTAGLL</sequence>
<accession>A0A6J6JB47</accession>
<organism evidence="3">
    <name type="scientific">freshwater metagenome</name>
    <dbReference type="NCBI Taxonomy" id="449393"/>
    <lineage>
        <taxon>unclassified sequences</taxon>
        <taxon>metagenomes</taxon>
        <taxon>ecological metagenomes</taxon>
    </lineage>
</organism>